<proteinExistence type="predicted"/>
<keyword evidence="2" id="KW-1185">Reference proteome</keyword>
<dbReference type="InterPro" id="IPR045527">
    <property type="entry name" value="DUF6470"/>
</dbReference>
<dbReference type="EMBL" id="JBHSMI010000005">
    <property type="protein sequence ID" value="MFC5401751.1"/>
    <property type="molecule type" value="Genomic_DNA"/>
</dbReference>
<organism evidence="1 2">
    <name type="scientific">Cohnella soli</name>
    <dbReference type="NCBI Taxonomy" id="425005"/>
    <lineage>
        <taxon>Bacteria</taxon>
        <taxon>Bacillati</taxon>
        <taxon>Bacillota</taxon>
        <taxon>Bacilli</taxon>
        <taxon>Bacillales</taxon>
        <taxon>Paenibacillaceae</taxon>
        <taxon>Cohnella</taxon>
    </lineage>
</organism>
<protein>
    <submittedName>
        <fullName evidence="1">DUF6470 family protein</fullName>
    </submittedName>
</protein>
<name>A0ABW0HL90_9BACL</name>
<reference evidence="2" key="1">
    <citation type="journal article" date="2019" name="Int. J. Syst. Evol. Microbiol.">
        <title>The Global Catalogue of Microorganisms (GCM) 10K type strain sequencing project: providing services to taxonomists for standard genome sequencing and annotation.</title>
        <authorList>
            <consortium name="The Broad Institute Genomics Platform"/>
            <consortium name="The Broad Institute Genome Sequencing Center for Infectious Disease"/>
            <person name="Wu L."/>
            <person name="Ma J."/>
        </authorList>
    </citation>
    <scope>NUCLEOTIDE SEQUENCE [LARGE SCALE GENOMIC DNA]</scope>
    <source>
        <strain evidence="2">CGMCC 1.18575</strain>
    </source>
</reference>
<evidence type="ECO:0000313" key="1">
    <source>
        <dbReference type="EMBL" id="MFC5401751.1"/>
    </source>
</evidence>
<sequence>MIPLPQLSISSERGQIGIRTEPGRYEIQSRPAELQVESTPGYFTANNRSGTLVIDSTDTNNALTGGKPEAFWERMYSQYRQIGQQNIERIVAKGNRMGDLTTPGNPIAEMALDDYIEGAPDLQVFGFASPMNTHFEYTPNELNLQYVPGQVNMNVERQQLEVNYIRGSIQVYMEQYPSVTVVPPRIDLTV</sequence>
<gene>
    <name evidence="1" type="ORF">ACFPOF_03310</name>
</gene>
<evidence type="ECO:0000313" key="2">
    <source>
        <dbReference type="Proteomes" id="UP001596113"/>
    </source>
</evidence>
<comment type="caution">
    <text evidence="1">The sequence shown here is derived from an EMBL/GenBank/DDBJ whole genome shotgun (WGS) entry which is preliminary data.</text>
</comment>
<dbReference type="Pfam" id="PF20074">
    <property type="entry name" value="DUF6470"/>
    <property type="match status" value="1"/>
</dbReference>
<accession>A0ABW0HL90</accession>
<dbReference type="RefSeq" id="WP_378129604.1">
    <property type="nucleotide sequence ID" value="NZ_JBHSMI010000005.1"/>
</dbReference>
<dbReference type="Proteomes" id="UP001596113">
    <property type="component" value="Unassembled WGS sequence"/>
</dbReference>